<dbReference type="PROSITE" id="PS51918">
    <property type="entry name" value="RADICAL_SAM"/>
    <property type="match status" value="1"/>
</dbReference>
<dbReference type="InterPro" id="IPR020612">
    <property type="entry name" value="Methylthiotransferase_CS"/>
</dbReference>
<accession>A0A0F8VYH9</accession>
<evidence type="ECO:0000256" key="3">
    <source>
        <dbReference type="ARBA" id="ARBA00022691"/>
    </source>
</evidence>
<dbReference type="CDD" id="cd01335">
    <property type="entry name" value="Radical_SAM"/>
    <property type="match status" value="1"/>
</dbReference>
<dbReference type="InterPro" id="IPR023404">
    <property type="entry name" value="rSAM_horseshoe"/>
</dbReference>
<dbReference type="PANTHER" id="PTHR43020:SF2">
    <property type="entry name" value="MITOCHONDRIAL TRNA METHYLTHIOTRANSFERASE CDK5RAP1"/>
    <property type="match status" value="1"/>
</dbReference>
<feature type="domain" description="Radical SAM core" evidence="8">
    <location>
        <begin position="78"/>
        <end position="307"/>
    </location>
</feature>
<evidence type="ECO:0000259" key="7">
    <source>
        <dbReference type="PROSITE" id="PS51449"/>
    </source>
</evidence>
<dbReference type="FunFam" id="3.80.30.20:FF:000001">
    <property type="entry name" value="tRNA-2-methylthio-N(6)-dimethylallyladenosine synthase 2"/>
    <property type="match status" value="1"/>
</dbReference>
<reference evidence="9" key="1">
    <citation type="journal article" date="2015" name="Nature">
        <title>Complex archaea that bridge the gap between prokaryotes and eukaryotes.</title>
        <authorList>
            <person name="Spang A."/>
            <person name="Saw J.H."/>
            <person name="Jorgensen S.L."/>
            <person name="Zaremba-Niedzwiedzka K."/>
            <person name="Martijn J."/>
            <person name="Lind A.E."/>
            <person name="van Eijk R."/>
            <person name="Schleper C."/>
            <person name="Guy L."/>
            <person name="Ettema T.J."/>
        </authorList>
    </citation>
    <scope>NUCLEOTIDE SEQUENCE</scope>
</reference>
<keyword evidence="3" id="KW-0949">S-adenosyl-L-methionine</keyword>
<dbReference type="GO" id="GO:0051539">
    <property type="term" value="F:4 iron, 4 sulfur cluster binding"/>
    <property type="evidence" value="ECO:0007669"/>
    <property type="project" value="UniProtKB-KW"/>
</dbReference>
<comment type="cofactor">
    <cofactor evidence="1">
        <name>[4Fe-4S] cluster</name>
        <dbReference type="ChEBI" id="CHEBI:49883"/>
    </cofactor>
</comment>
<dbReference type="InterPro" id="IPR007197">
    <property type="entry name" value="rSAM"/>
</dbReference>
<dbReference type="InterPro" id="IPR006638">
    <property type="entry name" value="Elp3/MiaA/NifB-like_rSAM"/>
</dbReference>
<dbReference type="InterPro" id="IPR058240">
    <property type="entry name" value="rSAM_sf"/>
</dbReference>
<keyword evidence="6" id="KW-0411">Iron-sulfur</keyword>
<dbReference type="InterPro" id="IPR005839">
    <property type="entry name" value="Methylthiotransferase"/>
</dbReference>
<name>A0A0F8VYH9_9ZZZZ</name>
<feature type="non-terminal residue" evidence="9">
    <location>
        <position position="338"/>
    </location>
</feature>
<evidence type="ECO:0000256" key="5">
    <source>
        <dbReference type="ARBA" id="ARBA00023004"/>
    </source>
</evidence>
<evidence type="ECO:0000256" key="6">
    <source>
        <dbReference type="ARBA" id="ARBA00023014"/>
    </source>
</evidence>
<keyword evidence="4" id="KW-0479">Metal-binding</keyword>
<dbReference type="SFLD" id="SFLDS00029">
    <property type="entry name" value="Radical_SAM"/>
    <property type="match status" value="1"/>
</dbReference>
<keyword evidence="2" id="KW-0004">4Fe-4S</keyword>
<dbReference type="GO" id="GO:0046872">
    <property type="term" value="F:metal ion binding"/>
    <property type="evidence" value="ECO:0007669"/>
    <property type="project" value="UniProtKB-KW"/>
</dbReference>
<dbReference type="InterPro" id="IPR013848">
    <property type="entry name" value="Methylthiotransferase_N"/>
</dbReference>
<proteinExistence type="predicted"/>
<dbReference type="NCBIfam" id="TIGR00089">
    <property type="entry name" value="MiaB/RimO family radical SAM methylthiotransferase"/>
    <property type="match status" value="1"/>
</dbReference>
<dbReference type="PROSITE" id="PS01278">
    <property type="entry name" value="MTTASE_RADICAL"/>
    <property type="match status" value="1"/>
</dbReference>
<dbReference type="InterPro" id="IPR038135">
    <property type="entry name" value="Methylthiotransferase_N_sf"/>
</dbReference>
<comment type="caution">
    <text evidence="9">The sequence shown here is derived from an EMBL/GenBank/DDBJ whole genome shotgun (WGS) entry which is preliminary data.</text>
</comment>
<organism evidence="9">
    <name type="scientific">marine sediment metagenome</name>
    <dbReference type="NCBI Taxonomy" id="412755"/>
    <lineage>
        <taxon>unclassified sequences</taxon>
        <taxon>metagenomes</taxon>
        <taxon>ecological metagenomes</taxon>
    </lineage>
</organism>
<dbReference type="Gene3D" id="3.80.30.20">
    <property type="entry name" value="tm_1862 like domain"/>
    <property type="match status" value="1"/>
</dbReference>
<dbReference type="Pfam" id="PF04055">
    <property type="entry name" value="Radical_SAM"/>
    <property type="match status" value="1"/>
</dbReference>
<dbReference type="AlphaFoldDB" id="A0A0F8VYH9"/>
<feature type="domain" description="MTTase N-terminal" evidence="7">
    <location>
        <begin position="1"/>
        <end position="56"/>
    </location>
</feature>
<dbReference type="SFLD" id="SFLDG01061">
    <property type="entry name" value="methylthiotransferase"/>
    <property type="match status" value="1"/>
</dbReference>
<gene>
    <name evidence="9" type="ORF">LCGC14_3135480</name>
</gene>
<dbReference type="PROSITE" id="PS51449">
    <property type="entry name" value="MTTASE_N"/>
    <property type="match status" value="1"/>
</dbReference>
<evidence type="ECO:0000256" key="2">
    <source>
        <dbReference type="ARBA" id="ARBA00022485"/>
    </source>
</evidence>
<dbReference type="SUPFAM" id="SSF102114">
    <property type="entry name" value="Radical SAM enzymes"/>
    <property type="match status" value="1"/>
</dbReference>
<evidence type="ECO:0000256" key="1">
    <source>
        <dbReference type="ARBA" id="ARBA00001966"/>
    </source>
</evidence>
<keyword evidence="5" id="KW-0408">Iron</keyword>
<sequence length="338" mass="38660">YRSFKERYNRETVIVLAGCMAQERGQDLARYFPEIDVVSGTCHIMDIPGFAEERSGSKGPVIALDKNDYRFSGYRGKRAEGYKAWVNIITGCSNYCSYCVVPYLRGAEKSKSSSEIITEINELADRGVVEINLLGQNVNSYGKDNNDISFIELLEKINDIEGIKWIRFITSHPKDFNEEIVKRISTLKKVCKHFHLPVQSGSDRILKLMNRKYTVEHYMDIIGAIRTYIPGASIGTDIIVGFPSESEEDYDQTLDLVMSVLFDDAFTYIYSERQFEKARDIPEKIPPEISKKRIETLIMLQRRISYEKNTEEIGTEKTALTIGESKKDPSEMLCKTET</sequence>
<protein>
    <submittedName>
        <fullName evidence="9">Uncharacterized protein</fullName>
    </submittedName>
</protein>
<feature type="non-terminal residue" evidence="9">
    <location>
        <position position="1"/>
    </location>
</feature>
<dbReference type="PANTHER" id="PTHR43020">
    <property type="entry name" value="CDK5 REGULATORY SUBUNIT-ASSOCIATED PROTEIN 1"/>
    <property type="match status" value="1"/>
</dbReference>
<dbReference type="SFLD" id="SFLDG01082">
    <property type="entry name" value="B12-binding_domain_containing"/>
    <property type="match status" value="1"/>
</dbReference>
<dbReference type="SMART" id="SM00729">
    <property type="entry name" value="Elp3"/>
    <property type="match status" value="1"/>
</dbReference>
<evidence type="ECO:0000313" key="9">
    <source>
        <dbReference type="EMBL" id="KKK49397.1"/>
    </source>
</evidence>
<dbReference type="GO" id="GO:0035597">
    <property type="term" value="F:tRNA-2-methylthio-N(6)-dimethylallyladenosine(37) synthase activity"/>
    <property type="evidence" value="ECO:0007669"/>
    <property type="project" value="TreeGrafter"/>
</dbReference>
<dbReference type="EMBL" id="LAZR01068568">
    <property type="protein sequence ID" value="KKK49397.1"/>
    <property type="molecule type" value="Genomic_DNA"/>
</dbReference>
<evidence type="ECO:0000256" key="4">
    <source>
        <dbReference type="ARBA" id="ARBA00022723"/>
    </source>
</evidence>
<evidence type="ECO:0000259" key="8">
    <source>
        <dbReference type="PROSITE" id="PS51918"/>
    </source>
</evidence>
<dbReference type="GO" id="GO:0005829">
    <property type="term" value="C:cytosol"/>
    <property type="evidence" value="ECO:0007669"/>
    <property type="project" value="TreeGrafter"/>
</dbReference>
<dbReference type="Gene3D" id="3.40.50.12160">
    <property type="entry name" value="Methylthiotransferase, N-terminal domain"/>
    <property type="match status" value="1"/>
</dbReference>